<dbReference type="Pfam" id="PF11145">
    <property type="entry name" value="DUF2921"/>
    <property type="match status" value="1"/>
</dbReference>
<dbReference type="PANTHER" id="PTHR33389">
    <property type="entry name" value="FAMILY PROTEIN, PUTATIVE (DUF2921)-RELATED"/>
    <property type="match status" value="1"/>
</dbReference>
<evidence type="ECO:0000256" key="7">
    <source>
        <dbReference type="ARBA" id="ARBA00022786"/>
    </source>
</evidence>
<accession>A0AAE1MN31</accession>
<keyword evidence="8 10" id="KW-1133">Transmembrane helix</keyword>
<feature type="transmembrane region" description="Helical" evidence="10">
    <location>
        <begin position="658"/>
        <end position="679"/>
    </location>
</feature>
<comment type="subcellular location">
    <subcellularLocation>
        <location evidence="2">Endomembrane system</location>
        <topology evidence="2">Multi-pass membrane protein</topology>
    </subcellularLocation>
</comment>
<dbReference type="Pfam" id="PF25333">
    <property type="entry name" value="DUF2921_N"/>
    <property type="match status" value="3"/>
</dbReference>
<organism evidence="13 14">
    <name type="scientific">Acacia crassicarpa</name>
    <name type="common">northern wattle</name>
    <dbReference type="NCBI Taxonomy" id="499986"/>
    <lineage>
        <taxon>Eukaryota</taxon>
        <taxon>Viridiplantae</taxon>
        <taxon>Streptophyta</taxon>
        <taxon>Embryophyta</taxon>
        <taxon>Tracheophyta</taxon>
        <taxon>Spermatophyta</taxon>
        <taxon>Magnoliopsida</taxon>
        <taxon>eudicotyledons</taxon>
        <taxon>Gunneridae</taxon>
        <taxon>Pentapetalae</taxon>
        <taxon>rosids</taxon>
        <taxon>fabids</taxon>
        <taxon>Fabales</taxon>
        <taxon>Fabaceae</taxon>
        <taxon>Caesalpinioideae</taxon>
        <taxon>mimosoid clade</taxon>
        <taxon>Acacieae</taxon>
        <taxon>Acacia</taxon>
    </lineage>
</organism>
<feature type="transmembrane region" description="Helical" evidence="10">
    <location>
        <begin position="904"/>
        <end position="923"/>
    </location>
</feature>
<dbReference type="AlphaFoldDB" id="A0AAE1MN31"/>
<feature type="domain" description="DUF2921" evidence="12">
    <location>
        <begin position="291"/>
        <end position="425"/>
    </location>
</feature>
<dbReference type="GO" id="GO:0061630">
    <property type="term" value="F:ubiquitin protein ligase activity"/>
    <property type="evidence" value="ECO:0007669"/>
    <property type="project" value="UniProtKB-EC"/>
</dbReference>
<feature type="transmembrane region" description="Helical" evidence="10">
    <location>
        <begin position="691"/>
        <end position="714"/>
    </location>
</feature>
<dbReference type="PANTHER" id="PTHR33389:SF22">
    <property type="entry name" value="FAMILY PROTEIN, PUTATIVE (DUF2921)-RELATED"/>
    <property type="match status" value="1"/>
</dbReference>
<keyword evidence="14" id="KW-1185">Reference proteome</keyword>
<evidence type="ECO:0000256" key="9">
    <source>
        <dbReference type="ARBA" id="ARBA00023136"/>
    </source>
</evidence>
<evidence type="ECO:0000256" key="2">
    <source>
        <dbReference type="ARBA" id="ARBA00004127"/>
    </source>
</evidence>
<dbReference type="InterPro" id="IPR021319">
    <property type="entry name" value="DUF2921"/>
</dbReference>
<feature type="domain" description="DUF2921" evidence="12">
    <location>
        <begin position="451"/>
        <end position="635"/>
    </location>
</feature>
<comment type="catalytic activity">
    <reaction evidence="1">
        <text>S-ubiquitinyl-[E2 ubiquitin-conjugating enzyme]-L-cysteine + [acceptor protein]-L-lysine = [E2 ubiquitin-conjugating enzyme]-L-cysteine + N(6)-ubiquitinyl-[acceptor protein]-L-lysine.</text>
        <dbReference type="EC" id="2.3.2.27"/>
    </reaction>
</comment>
<feature type="transmembrane region" description="Helical" evidence="10">
    <location>
        <begin position="775"/>
        <end position="793"/>
    </location>
</feature>
<feature type="domain" description="SWEET-like" evidence="11">
    <location>
        <begin position="646"/>
        <end position="937"/>
    </location>
</feature>
<dbReference type="InterPro" id="IPR057425">
    <property type="entry name" value="DUF2921_N"/>
</dbReference>
<keyword evidence="7" id="KW-0833">Ubl conjugation pathway</keyword>
<evidence type="ECO:0000256" key="5">
    <source>
        <dbReference type="ARBA" id="ARBA00022679"/>
    </source>
</evidence>
<evidence type="ECO:0000256" key="6">
    <source>
        <dbReference type="ARBA" id="ARBA00022692"/>
    </source>
</evidence>
<evidence type="ECO:0000256" key="10">
    <source>
        <dbReference type="SAM" id="Phobius"/>
    </source>
</evidence>
<gene>
    <name evidence="13" type="ORF">QN277_020233</name>
</gene>
<evidence type="ECO:0000256" key="3">
    <source>
        <dbReference type="ARBA" id="ARBA00004906"/>
    </source>
</evidence>
<protein>
    <recommendedName>
        <fullName evidence="4">RING-type E3 ubiquitin transferase</fullName>
        <ecNumber evidence="4">2.3.2.27</ecNumber>
    </recommendedName>
</protein>
<reference evidence="13" key="1">
    <citation type="submission" date="2023-10" db="EMBL/GenBank/DDBJ databases">
        <title>Chromosome-level genome of the transformable northern wattle, Acacia crassicarpa.</title>
        <authorList>
            <person name="Massaro I."/>
            <person name="Sinha N.R."/>
            <person name="Poethig S."/>
            <person name="Leichty A.R."/>
        </authorList>
    </citation>
    <scope>NUCLEOTIDE SEQUENCE</scope>
    <source>
        <strain evidence="13">Acra3RX</strain>
        <tissue evidence="13">Leaf</tissue>
    </source>
</reference>
<evidence type="ECO:0000259" key="12">
    <source>
        <dbReference type="Pfam" id="PF25333"/>
    </source>
</evidence>
<evidence type="ECO:0000259" key="11">
    <source>
        <dbReference type="Pfam" id="PF11145"/>
    </source>
</evidence>
<dbReference type="GO" id="GO:0012505">
    <property type="term" value="C:endomembrane system"/>
    <property type="evidence" value="ECO:0007669"/>
    <property type="project" value="UniProtKB-SubCell"/>
</dbReference>
<evidence type="ECO:0000256" key="1">
    <source>
        <dbReference type="ARBA" id="ARBA00000900"/>
    </source>
</evidence>
<feature type="domain" description="DUF2921" evidence="12">
    <location>
        <begin position="59"/>
        <end position="235"/>
    </location>
</feature>
<sequence length="953" mass="108399">MESDSPPSPLRRSRASLLGPLFLVNPSKPLQNIFLVFFFLCKFCSVAFTFSDSNFESAYTRLCDQIVPIAALQPHAGSVPGIAKLLRFRYGYFSGGDRLINKTSHSAGRHTLFTVHSVHETGKYGVYEVQGQLRLWNREMKPVQNHFQRMQGQAFRRPRVPHWRAAIDFVLHGLWSESSGKLCMIGTDWQGNGKVRNVIIKLNYPIVSSIFNSFINGTLESIDDQSNLLHFESISIIALSQNSNYEYSIGGKDNDIGCLAEADAEGLPLNNFSQGACAVFNKRTDLFELKYESNCHGDDCNPLGMNAGYLPKFMHFYGIRCAERKKIQLLLGFPDPSYQDTIFPFNPSSTLISEGAWDEEKNRLCAVACRILNFSESFTNAYVGDCSIKLTLKFPSVLSLRNRSAILGQIWSRKPVDESGQLSKIEFQSSSKVKRLPLSFQYKYTEIDTVRKSCTEDKKARGKGKMYPDGNSSDMRFSMSVRNSKGQVAQGYSSPLFVSDQIYDNRFYGGSLMLTRDSPKVHMAQLDNRSNLLKMSYTMSFKPSDNFKFDNESTLAKEVVVFAEGIYNSNTGILCMVGCRNLRSTDKQMMKNESLDCELLINVHFPPLNAKVSEYIKGTVKSKRDKSDPYYFDPLQLSSFSIYTNQVEGSIWRMDLEIILLLISNTLACVFVGLQLLYVKKHPDVPPYISIVMLILLTLGHMIPLLLNFEALIMGNHRQQNVILGSGRWLEVNEVIVRMVTMVAFLLELRLLQLTWSSRKGERSQPGCWDSEKKVLFVTLPLYLIGGLTAWLVNRWKNSQMKKFKPFRLSHHRSRGQLSFRPPSFWEDLKSLAGLLLDGFLLPQILFNILFNSEGKALIPSFYVGMTIIRVLPHAYDLYRAHSSAWYLDLSYIYASHRMDLYSTAWDIIIPFCGLLFSLSVFLQQKFGGRFILPKRFRESSSYERAPIGNDDL</sequence>
<evidence type="ECO:0000313" key="14">
    <source>
        <dbReference type="Proteomes" id="UP001293593"/>
    </source>
</evidence>
<comment type="pathway">
    <text evidence="3">Protein modification; protein ubiquitination.</text>
</comment>
<proteinExistence type="predicted"/>
<evidence type="ECO:0000256" key="8">
    <source>
        <dbReference type="ARBA" id="ARBA00022989"/>
    </source>
</evidence>
<dbReference type="Proteomes" id="UP001293593">
    <property type="component" value="Unassembled WGS sequence"/>
</dbReference>
<keyword evidence="6 10" id="KW-0812">Transmembrane</keyword>
<name>A0AAE1MN31_9FABA</name>
<keyword evidence="5" id="KW-0808">Transferase</keyword>
<keyword evidence="9 10" id="KW-0472">Membrane</keyword>
<dbReference type="EMBL" id="JAWXYG010000005">
    <property type="protein sequence ID" value="KAK4271554.1"/>
    <property type="molecule type" value="Genomic_DNA"/>
</dbReference>
<dbReference type="EC" id="2.3.2.27" evidence="4"/>
<evidence type="ECO:0000256" key="4">
    <source>
        <dbReference type="ARBA" id="ARBA00012483"/>
    </source>
</evidence>
<evidence type="ECO:0000313" key="13">
    <source>
        <dbReference type="EMBL" id="KAK4271554.1"/>
    </source>
</evidence>
<comment type="caution">
    <text evidence="13">The sequence shown here is derived from an EMBL/GenBank/DDBJ whole genome shotgun (WGS) entry which is preliminary data.</text>
</comment>